<feature type="transmembrane region" description="Helical" evidence="3">
    <location>
        <begin position="501"/>
        <end position="520"/>
    </location>
</feature>
<keyword evidence="1" id="KW-0813">Transport</keyword>
<comment type="function">
    <text evidence="1">Part of the tripartite ATP-independent periplasmic (TRAP) transport system.</text>
</comment>
<feature type="transmembrane region" description="Helical" evidence="3">
    <location>
        <begin position="651"/>
        <end position="681"/>
    </location>
</feature>
<dbReference type="RefSeq" id="WP_147705850.1">
    <property type="nucleotide sequence ID" value="NZ_VDUY01000010.1"/>
</dbReference>
<feature type="transmembrane region" description="Helical" evidence="3">
    <location>
        <begin position="185"/>
        <end position="208"/>
    </location>
</feature>
<dbReference type="Proteomes" id="UP000321548">
    <property type="component" value="Unassembled WGS sequence"/>
</dbReference>
<evidence type="ECO:0000256" key="2">
    <source>
        <dbReference type="SAM" id="MobiDB-lite"/>
    </source>
</evidence>
<dbReference type="PANTHER" id="PTHR43849:SF2">
    <property type="entry name" value="BLL3936 PROTEIN"/>
    <property type="match status" value="1"/>
</dbReference>
<dbReference type="EMBL" id="VDUY01000010">
    <property type="protein sequence ID" value="TXL62410.1"/>
    <property type="molecule type" value="Genomic_DNA"/>
</dbReference>
<sequence>MSDQASQTAAAASPAADDPHNIFGQRSPSATRTIFWIAAIFSAYQIYTAAYAPLSSLVMRSLHVGFLMLLAFAALPTWSRGGRGSHWLGWTLGIAGFALGFYQWIFEEELILRSGELTALDLWIGIAALVLVFEAARRVMGPALPLICAAFLAYALFGQYLPGALAHRGYGLDQVINQMSFGTEGIYGIPTYVSSTYIFLFILFGTFLEQAGMIRLFTDFSLGTVGHTRGGPAKVAVVASGLMGTINGSGVANVVTTGQFTIPLMKRFGYRPAFAGGVEATASMGGQIMPPVMGAVAFIMAETIGVPYLEIVKAALIPAILYFATAFWMVHLEAGRLGLHGIPKEECPDPWAAVRRSWHLILPLAALVWLLFAGYTPLFSGTVGLAATVILIFGAAAISRAPNTVLRFIFWTGLGLLASSFLRWGITAVFAVIGLLIVVNLWVHGGREVLRLALNGLSEGAKNALSVGVACALVGVIIGVMTLTGAATTFGGYVIRLGEHSLFLSLLLTMLTCLVLGMGIPTIPNYIITSSLAAPALLEMGVPLIVSHMFVFYFGIMADLTPPVALAAYAASPIARASGLAIGVQAMRIAIAGFVVPFMAVYAPALMLQSGTWLDTGYVLFKALLAIGLWGAASIGYLWSPLGWPERILAAAGAFMLVVALPITDEIGFALCAAALGIHWLRSRKR</sequence>
<evidence type="ECO:0000256" key="3">
    <source>
        <dbReference type="SAM" id="Phobius"/>
    </source>
</evidence>
<keyword evidence="3" id="KW-0472">Membrane</keyword>
<feature type="transmembrane region" description="Helical" evidence="3">
    <location>
        <begin position="467"/>
        <end position="495"/>
    </location>
</feature>
<dbReference type="InterPro" id="IPR010656">
    <property type="entry name" value="DctM"/>
</dbReference>
<comment type="caution">
    <text evidence="5">The sequence shown here is derived from an EMBL/GenBank/DDBJ whole genome shotgun (WGS) entry which is preliminary data.</text>
</comment>
<evidence type="ECO:0000259" key="4">
    <source>
        <dbReference type="Pfam" id="PF06808"/>
    </source>
</evidence>
<keyword evidence="3" id="KW-1133">Transmembrane helix</keyword>
<dbReference type="InterPro" id="IPR011853">
    <property type="entry name" value="TRAP_DctM-Dct_fused"/>
</dbReference>
<gene>
    <name evidence="5" type="ORF">FHP08_17755</name>
</gene>
<keyword evidence="1" id="KW-1003">Cell membrane</keyword>
<feature type="transmembrane region" description="Helical" evidence="3">
    <location>
        <begin position="619"/>
        <end position="639"/>
    </location>
</feature>
<feature type="region of interest" description="Disordered" evidence="2">
    <location>
        <begin position="1"/>
        <end position="21"/>
    </location>
</feature>
<comment type="subcellular location">
    <subcellularLocation>
        <location evidence="1">Cell inner membrane</location>
        <topology evidence="1">Multi-pass membrane protein</topology>
    </subcellularLocation>
</comment>
<keyword evidence="1" id="KW-0997">Cell inner membrane</keyword>
<keyword evidence="6" id="KW-1185">Reference proteome</keyword>
<feature type="transmembrane region" description="Helical" evidence="3">
    <location>
        <begin position="117"/>
        <end position="136"/>
    </location>
</feature>
<dbReference type="GO" id="GO:0005886">
    <property type="term" value="C:plasma membrane"/>
    <property type="evidence" value="ECO:0007669"/>
    <property type="project" value="UniProtKB-SubCell"/>
</dbReference>
<feature type="transmembrane region" description="Helical" evidence="3">
    <location>
        <begin position="57"/>
        <end position="75"/>
    </location>
</feature>
<dbReference type="OrthoDB" id="9759894at2"/>
<feature type="transmembrane region" description="Helical" evidence="3">
    <location>
        <begin position="87"/>
        <end position="105"/>
    </location>
</feature>
<feature type="transmembrane region" description="Helical" evidence="3">
    <location>
        <begin position="143"/>
        <end position="165"/>
    </location>
</feature>
<feature type="transmembrane region" description="Helical" evidence="3">
    <location>
        <begin position="586"/>
        <end position="607"/>
    </location>
</feature>
<evidence type="ECO:0000313" key="6">
    <source>
        <dbReference type="Proteomes" id="UP000321548"/>
    </source>
</evidence>
<feature type="transmembrane region" description="Helical" evidence="3">
    <location>
        <begin position="33"/>
        <end position="51"/>
    </location>
</feature>
<accession>A0A5C8NMV8</accession>
<dbReference type="GO" id="GO:0022857">
    <property type="term" value="F:transmembrane transporter activity"/>
    <property type="evidence" value="ECO:0007669"/>
    <property type="project" value="UniProtKB-UniRule"/>
</dbReference>
<reference evidence="5 6" key="1">
    <citation type="submission" date="2019-06" db="EMBL/GenBank/DDBJ databases">
        <title>Quisquiliibacterium sp. nov., isolated from a maize field.</title>
        <authorList>
            <person name="Lin S.-Y."/>
            <person name="Tsai C.-F."/>
            <person name="Young C.-C."/>
        </authorList>
    </citation>
    <scope>NUCLEOTIDE SEQUENCE [LARGE SCALE GENOMIC DNA]</scope>
    <source>
        <strain evidence="5 6">CC-CFT501</strain>
    </source>
</reference>
<dbReference type="AlphaFoldDB" id="A0A5C8NMV8"/>
<feature type="domain" description="TRAP C4-dicarboxylate transport system permease DctM subunit" evidence="4">
    <location>
        <begin position="129"/>
        <end position="609"/>
    </location>
</feature>
<keyword evidence="3" id="KW-0812">Transmembrane</keyword>
<feature type="compositionally biased region" description="Low complexity" evidence="2">
    <location>
        <begin position="1"/>
        <end position="16"/>
    </location>
</feature>
<feature type="transmembrane region" description="Helical" evidence="3">
    <location>
        <begin position="315"/>
        <end position="332"/>
    </location>
</feature>
<proteinExistence type="predicted"/>
<evidence type="ECO:0000256" key="1">
    <source>
        <dbReference type="RuleBase" id="RU369079"/>
    </source>
</evidence>
<protein>
    <submittedName>
        <fullName evidence="5">TRAP transporter permease</fullName>
    </submittedName>
</protein>
<feature type="transmembrane region" description="Helical" evidence="3">
    <location>
        <begin position="353"/>
        <end position="372"/>
    </location>
</feature>
<dbReference type="PANTHER" id="PTHR43849">
    <property type="entry name" value="BLL3936 PROTEIN"/>
    <property type="match status" value="1"/>
</dbReference>
<dbReference type="NCBIfam" id="TIGR02123">
    <property type="entry name" value="TRAP_fused"/>
    <property type="match status" value="1"/>
</dbReference>
<evidence type="ECO:0000313" key="5">
    <source>
        <dbReference type="EMBL" id="TXL62410.1"/>
    </source>
</evidence>
<organism evidence="5 6">
    <name type="scientific">Zeimonas arvi</name>
    <dbReference type="NCBI Taxonomy" id="2498847"/>
    <lineage>
        <taxon>Bacteria</taxon>
        <taxon>Pseudomonadati</taxon>
        <taxon>Pseudomonadota</taxon>
        <taxon>Betaproteobacteria</taxon>
        <taxon>Burkholderiales</taxon>
        <taxon>Burkholderiaceae</taxon>
        <taxon>Zeimonas</taxon>
    </lineage>
</organism>
<feature type="transmembrane region" description="Helical" evidence="3">
    <location>
        <begin position="428"/>
        <end position="446"/>
    </location>
</feature>
<dbReference type="Pfam" id="PF06808">
    <property type="entry name" value="DctM"/>
    <property type="match status" value="1"/>
</dbReference>
<name>A0A5C8NMV8_9BURK</name>